<dbReference type="RefSeq" id="WP_141642210.1">
    <property type="nucleotide sequence ID" value="NZ_VIFM01000029.1"/>
</dbReference>
<dbReference type="Proteomes" id="UP000315369">
    <property type="component" value="Unassembled WGS sequence"/>
</dbReference>
<protein>
    <submittedName>
        <fullName evidence="1">Uncharacterized protein</fullName>
    </submittedName>
</protein>
<evidence type="ECO:0000313" key="1">
    <source>
        <dbReference type="EMBL" id="TQF16115.1"/>
    </source>
</evidence>
<evidence type="ECO:0000313" key="2">
    <source>
        <dbReference type="Proteomes" id="UP000315369"/>
    </source>
</evidence>
<dbReference type="AlphaFoldDB" id="A0A540X4E1"/>
<gene>
    <name evidence="1" type="ORF">FJV41_10010</name>
</gene>
<comment type="caution">
    <text evidence="1">The sequence shown here is derived from an EMBL/GenBank/DDBJ whole genome shotgun (WGS) entry which is preliminary data.</text>
</comment>
<reference evidence="1 2" key="1">
    <citation type="submission" date="2019-06" db="EMBL/GenBank/DDBJ databases">
        <authorList>
            <person name="Livingstone P."/>
            <person name="Whitworth D."/>
        </authorList>
    </citation>
    <scope>NUCLEOTIDE SEQUENCE [LARGE SCALE GENOMIC DNA]</scope>
    <source>
        <strain evidence="1 2">AM401</strain>
    </source>
</reference>
<accession>A0A540X4E1</accession>
<keyword evidence="2" id="KW-1185">Reference proteome</keyword>
<dbReference type="OrthoDB" id="5384134at2"/>
<organism evidence="1 2">
    <name type="scientific">Myxococcus llanfairpwllgwyngyllgogerychwyrndrobwllllantysiliogogogochensis</name>
    <dbReference type="NCBI Taxonomy" id="2590453"/>
    <lineage>
        <taxon>Bacteria</taxon>
        <taxon>Pseudomonadati</taxon>
        <taxon>Myxococcota</taxon>
        <taxon>Myxococcia</taxon>
        <taxon>Myxococcales</taxon>
        <taxon>Cystobacterineae</taxon>
        <taxon>Myxococcaceae</taxon>
        <taxon>Myxococcus</taxon>
    </lineage>
</organism>
<sequence length="107" mass="11903">MASPSDRFRQIISYALVTGRDAHGKPTLGAVTSARARVQPSRRLIRDAGGNEHLASHVIYTDAPLTLLHRLWLPGEDTSDFNRARRPVAVDELVDGAGMVRFRKVWL</sequence>
<name>A0A540X4E1_9BACT</name>
<dbReference type="EMBL" id="VIFM01000029">
    <property type="protein sequence ID" value="TQF16115.1"/>
    <property type="molecule type" value="Genomic_DNA"/>
</dbReference>
<proteinExistence type="predicted"/>